<dbReference type="AlphaFoldDB" id="A0A428RI15"/>
<organism evidence="2 3">
    <name type="scientific">Fusarium oligoseptatum</name>
    <dbReference type="NCBI Taxonomy" id="2604345"/>
    <lineage>
        <taxon>Eukaryota</taxon>
        <taxon>Fungi</taxon>
        <taxon>Dikarya</taxon>
        <taxon>Ascomycota</taxon>
        <taxon>Pezizomycotina</taxon>
        <taxon>Sordariomycetes</taxon>
        <taxon>Hypocreomycetidae</taxon>
        <taxon>Hypocreales</taxon>
        <taxon>Nectriaceae</taxon>
        <taxon>Fusarium</taxon>
        <taxon>Fusarium solani species complex</taxon>
    </lineage>
</organism>
<gene>
    <name evidence="2" type="ORF">CEP52_017736</name>
</gene>
<evidence type="ECO:0000256" key="1">
    <source>
        <dbReference type="SAM" id="MobiDB-lite"/>
    </source>
</evidence>
<feature type="compositionally biased region" description="Acidic residues" evidence="1">
    <location>
        <begin position="280"/>
        <end position="299"/>
    </location>
</feature>
<comment type="caution">
    <text evidence="2">The sequence shown here is derived from an EMBL/GenBank/DDBJ whole genome shotgun (WGS) entry which is preliminary data.</text>
</comment>
<evidence type="ECO:0000313" key="3">
    <source>
        <dbReference type="Proteomes" id="UP000287144"/>
    </source>
</evidence>
<accession>A0A428RI15</accession>
<feature type="non-terminal residue" evidence="2">
    <location>
        <position position="299"/>
    </location>
</feature>
<dbReference type="EMBL" id="NKCK01000837">
    <property type="protein sequence ID" value="RSL77165.1"/>
    <property type="molecule type" value="Genomic_DNA"/>
</dbReference>
<name>A0A428RI15_9HYPO</name>
<feature type="region of interest" description="Disordered" evidence="1">
    <location>
        <begin position="259"/>
        <end position="299"/>
    </location>
</feature>
<protein>
    <submittedName>
        <fullName evidence="2">Uncharacterized protein</fullName>
    </submittedName>
</protein>
<evidence type="ECO:0000313" key="2">
    <source>
        <dbReference type="EMBL" id="RSL77165.1"/>
    </source>
</evidence>
<reference evidence="2 3" key="1">
    <citation type="submission" date="2017-06" db="EMBL/GenBank/DDBJ databases">
        <title>Comparative genomic analysis of Ambrosia Fusariam Clade fungi.</title>
        <authorList>
            <person name="Stajich J.E."/>
            <person name="Carrillo J."/>
            <person name="Kijimoto T."/>
            <person name="Eskalen A."/>
            <person name="O'Donnell K."/>
            <person name="Kasson M."/>
        </authorList>
    </citation>
    <scope>NUCLEOTIDE SEQUENCE [LARGE SCALE GENOMIC DNA]</scope>
    <source>
        <strain evidence="2 3">NRRL62579</strain>
    </source>
</reference>
<dbReference type="Proteomes" id="UP000287144">
    <property type="component" value="Unassembled WGS sequence"/>
</dbReference>
<proteinExistence type="predicted"/>
<dbReference type="STRING" id="1325735.A0A428RI15"/>
<sequence length="299" mass="32621">MPVHDRKSSDRLWRACKLQTYFTAKGLIDYFPVVDSPVGATAIQAGGGGEEGISSGPALSEQEKDLFASIRADNINASEDARELAGIVEGGAGTRADRIPWLVRTGFADHLQGLRDVEIMRSYTLPGGAKGQREGGKVSDVQRIVAAAEAYFRDVNALCSDLSPTKKLTAQRARMLTQYSSEAAGGGGTGDRPKLFGGTKNRGSLKKYTRRMTQLLVFYYRVVFCEDGHFTREDDEQALPQDVIKPTEDQINAMDLIVSRLREQDEEEGAQVDGSSTEGGGEDERGDESEGTEEEEEEE</sequence>
<keyword evidence="3" id="KW-1185">Reference proteome</keyword>